<dbReference type="STRING" id="1777137.AWB76_00664"/>
<evidence type="ECO:0000313" key="1">
    <source>
        <dbReference type="EMBL" id="SAK44839.1"/>
    </source>
</evidence>
<gene>
    <name evidence="1" type="ORF">AWB76_00664</name>
</gene>
<dbReference type="InterPro" id="IPR038590">
    <property type="entry name" value="YaeQ_sf"/>
</dbReference>
<name>A0A157ZHB5_9BURK</name>
<dbReference type="RefSeq" id="WP_061158686.1">
    <property type="nucleotide sequence ID" value="NZ_FCOI02000002.1"/>
</dbReference>
<keyword evidence="2" id="KW-1185">Reference proteome</keyword>
<dbReference type="Proteomes" id="UP000054624">
    <property type="component" value="Unassembled WGS sequence"/>
</dbReference>
<sequence>MALKSTIYKADLQIADMDRHYYGDHSLTIARHPSETDERMMVRVAAFGMFADERLEFCKGLSDTDEPDLWQKDLTGQIETWIEVGQPDERRISKASGRSDHVIVIAYAGRTADIWWNGVKSKVERLQNVTVWSLADGVAEALGKLAERTMRLQMMVQDGDVSLGSETADAVAIRWNVLKADAA</sequence>
<organism evidence="1 2">
    <name type="scientific">Caballeronia temeraria</name>
    <dbReference type="NCBI Taxonomy" id="1777137"/>
    <lineage>
        <taxon>Bacteria</taxon>
        <taxon>Pseudomonadati</taxon>
        <taxon>Pseudomonadota</taxon>
        <taxon>Betaproteobacteria</taxon>
        <taxon>Burkholderiales</taxon>
        <taxon>Burkholderiaceae</taxon>
        <taxon>Caballeronia</taxon>
    </lineage>
</organism>
<dbReference type="AlphaFoldDB" id="A0A157ZHB5"/>
<dbReference type="Pfam" id="PF07152">
    <property type="entry name" value="YaeQ"/>
    <property type="match status" value="1"/>
</dbReference>
<dbReference type="PANTHER" id="PTHR38784:SF1">
    <property type="entry name" value="SUCROSE PHOSPHORYLASE"/>
    <property type="match status" value="1"/>
</dbReference>
<protein>
    <submittedName>
        <fullName evidence="1">YaeQ family protein</fullName>
    </submittedName>
</protein>
<dbReference type="EMBL" id="FCOI02000002">
    <property type="protein sequence ID" value="SAK44839.1"/>
    <property type="molecule type" value="Genomic_DNA"/>
</dbReference>
<dbReference type="PIRSF" id="PIRSF011484">
    <property type="entry name" value="YaeQ"/>
    <property type="match status" value="1"/>
</dbReference>
<dbReference type="SUPFAM" id="SSF52980">
    <property type="entry name" value="Restriction endonuclease-like"/>
    <property type="match status" value="1"/>
</dbReference>
<dbReference type="SMART" id="SM01322">
    <property type="entry name" value="YaeQ"/>
    <property type="match status" value="1"/>
</dbReference>
<dbReference type="OrthoDB" id="5293309at2"/>
<dbReference type="InterPro" id="IPR011335">
    <property type="entry name" value="Restrct_endonuc-II-like"/>
</dbReference>
<dbReference type="PANTHER" id="PTHR38784">
    <property type="entry name" value="SUCROSE PHOSPHORYLASE"/>
    <property type="match status" value="1"/>
</dbReference>
<reference evidence="2" key="1">
    <citation type="submission" date="2016-01" db="EMBL/GenBank/DDBJ databases">
        <authorList>
            <person name="Peeters Charlotte."/>
        </authorList>
    </citation>
    <scope>NUCLEOTIDE SEQUENCE [LARGE SCALE GENOMIC DNA]</scope>
</reference>
<evidence type="ECO:0000313" key="2">
    <source>
        <dbReference type="Proteomes" id="UP000054624"/>
    </source>
</evidence>
<accession>A0A157ZHB5</accession>
<dbReference type="CDD" id="cd22368">
    <property type="entry name" value="YaeQ-like"/>
    <property type="match status" value="1"/>
</dbReference>
<proteinExistence type="predicted"/>
<dbReference type="Gene3D" id="3.10.640.10">
    <property type="entry name" value="Restriction endonuclease-like alpha-beta roll domain"/>
    <property type="match status" value="1"/>
</dbReference>
<dbReference type="InterPro" id="IPR009822">
    <property type="entry name" value="YaeQ"/>
</dbReference>